<dbReference type="GO" id="GO:0008199">
    <property type="term" value="F:ferric iron binding"/>
    <property type="evidence" value="ECO:0007669"/>
    <property type="project" value="InterPro"/>
</dbReference>
<dbReference type="GO" id="GO:0016702">
    <property type="term" value="F:oxidoreductase activity, acting on single donors with incorporation of molecular oxygen, incorporation of two atoms of oxygen"/>
    <property type="evidence" value="ECO:0007669"/>
    <property type="project" value="InterPro"/>
</dbReference>
<feature type="domain" description="Intradiol ring-cleavage dioxygenases" evidence="3">
    <location>
        <begin position="137"/>
        <end position="230"/>
    </location>
</feature>
<evidence type="ECO:0000259" key="3">
    <source>
        <dbReference type="Pfam" id="PF00775"/>
    </source>
</evidence>
<dbReference type="EMBL" id="VDMD01000001">
    <property type="protein sequence ID" value="TRM70099.1"/>
    <property type="molecule type" value="Genomic_DNA"/>
</dbReference>
<keyword evidence="4" id="KW-0223">Dioxygenase</keyword>
<dbReference type="PANTHER" id="PTHR34315">
    <property type="match status" value="1"/>
</dbReference>
<name>A0A550CZ79_9AGAR</name>
<feature type="chain" id="PRO_5021878824" evidence="2">
    <location>
        <begin position="22"/>
        <end position="381"/>
    </location>
</feature>
<evidence type="ECO:0000313" key="5">
    <source>
        <dbReference type="Proteomes" id="UP000320762"/>
    </source>
</evidence>
<comment type="caution">
    <text evidence="4">The sequence shown here is derived from an EMBL/GenBank/DDBJ whole genome shotgun (WGS) entry which is preliminary data.</text>
</comment>
<reference evidence="4 5" key="1">
    <citation type="journal article" date="2019" name="New Phytol.">
        <title>Comparative genomics reveals unique wood-decay strategies and fruiting body development in the Schizophyllaceae.</title>
        <authorList>
            <person name="Almasi E."/>
            <person name="Sahu N."/>
            <person name="Krizsan K."/>
            <person name="Balint B."/>
            <person name="Kovacs G.M."/>
            <person name="Kiss B."/>
            <person name="Cseklye J."/>
            <person name="Drula E."/>
            <person name="Henrissat B."/>
            <person name="Nagy I."/>
            <person name="Chovatia M."/>
            <person name="Adam C."/>
            <person name="LaButti K."/>
            <person name="Lipzen A."/>
            <person name="Riley R."/>
            <person name="Grigoriev I.V."/>
            <person name="Nagy L.G."/>
        </authorList>
    </citation>
    <scope>NUCLEOTIDE SEQUENCE [LARGE SCALE GENOMIC DNA]</scope>
    <source>
        <strain evidence="4 5">NL-1724</strain>
    </source>
</reference>
<evidence type="ECO:0000256" key="1">
    <source>
        <dbReference type="SAM" id="MobiDB-lite"/>
    </source>
</evidence>
<accession>A0A550CZ79</accession>
<feature type="signal peptide" evidence="2">
    <location>
        <begin position="1"/>
        <end position="21"/>
    </location>
</feature>
<dbReference type="Pfam" id="PF00775">
    <property type="entry name" value="Dioxygenase_C"/>
    <property type="match status" value="1"/>
</dbReference>
<dbReference type="CDD" id="cd03457">
    <property type="entry name" value="intradiol_dioxygenase_like"/>
    <property type="match status" value="1"/>
</dbReference>
<organism evidence="4 5">
    <name type="scientific">Schizophyllum amplum</name>
    <dbReference type="NCBI Taxonomy" id="97359"/>
    <lineage>
        <taxon>Eukaryota</taxon>
        <taxon>Fungi</taxon>
        <taxon>Dikarya</taxon>
        <taxon>Basidiomycota</taxon>
        <taxon>Agaricomycotina</taxon>
        <taxon>Agaricomycetes</taxon>
        <taxon>Agaricomycetidae</taxon>
        <taxon>Agaricales</taxon>
        <taxon>Schizophyllaceae</taxon>
        <taxon>Schizophyllum</taxon>
    </lineage>
</organism>
<dbReference type="InterPro" id="IPR015889">
    <property type="entry name" value="Intradiol_dOase_core"/>
</dbReference>
<feature type="region of interest" description="Disordered" evidence="1">
    <location>
        <begin position="344"/>
        <end position="381"/>
    </location>
</feature>
<sequence>MVFAPSVFVFAAVSLAGLSSAHPHHAVGSPEFIKRDNLARATKRSLGDCQAELRKRGGLYERSVSRREALAEDLRSVRGLKRGVPYKRDFDTVLNTDHKSNLTGVTNNTEADTLFAGNSACILAPDVTEGPYYVDGEFVRWDIREDQAGVDLYVDVQVIDVSTCEPVSDIYIDFWHANSTGVYAGVTAENNGNGDESNLNSTFLRGIQATNEDGVAQWLTTFPGHYTGRTAHIHVATHTAADGTLNANGTYKSETVSFVGQMFFDQSLISEVEATEPYSSNTQALTTNEEDGIMEQEAETIDPIVEYVLLGDDISEGIMAWTAFGIDLTNAYTISAAASYTEDGGVANESSGGPGGAPPGGDMPSGSAPGAVPSSSAASFA</sequence>
<dbReference type="Proteomes" id="UP000320762">
    <property type="component" value="Unassembled WGS sequence"/>
</dbReference>
<dbReference type="OrthoDB" id="121380at2759"/>
<keyword evidence="2" id="KW-0732">Signal</keyword>
<keyword evidence="5" id="KW-1185">Reference proteome</keyword>
<gene>
    <name evidence="4" type="ORF">BD626DRAFT_563786</name>
</gene>
<dbReference type="SUPFAM" id="SSF49482">
    <property type="entry name" value="Aromatic compound dioxygenase"/>
    <property type="match status" value="1"/>
</dbReference>
<feature type="compositionally biased region" description="Low complexity" evidence="1">
    <location>
        <begin position="360"/>
        <end position="381"/>
    </location>
</feature>
<dbReference type="InterPro" id="IPR000627">
    <property type="entry name" value="Intradiol_dOase_C"/>
</dbReference>
<proteinExistence type="predicted"/>
<keyword evidence="4" id="KW-0560">Oxidoreductase</keyword>
<dbReference type="STRING" id="97359.A0A550CZ79"/>
<dbReference type="Gene3D" id="2.60.130.10">
    <property type="entry name" value="Aromatic compound dioxygenase"/>
    <property type="match status" value="1"/>
</dbReference>
<evidence type="ECO:0000256" key="2">
    <source>
        <dbReference type="SAM" id="SignalP"/>
    </source>
</evidence>
<dbReference type="PANTHER" id="PTHR34315:SF1">
    <property type="entry name" value="INTRADIOL RING-CLEAVAGE DIOXYGENASES DOMAIN-CONTAINING PROTEIN-RELATED"/>
    <property type="match status" value="1"/>
</dbReference>
<evidence type="ECO:0000313" key="4">
    <source>
        <dbReference type="EMBL" id="TRM70099.1"/>
    </source>
</evidence>
<protein>
    <submittedName>
        <fullName evidence="4">Intradiol ring-cleavage dioxygenase</fullName>
    </submittedName>
</protein>
<dbReference type="AlphaFoldDB" id="A0A550CZ79"/>